<protein>
    <recommendedName>
        <fullName evidence="3">DUF2277 domain-containing protein</fullName>
    </recommendedName>
</protein>
<accession>A0A4Q7VA12</accession>
<dbReference type="Proteomes" id="UP000293671">
    <property type="component" value="Unassembled WGS sequence"/>
</dbReference>
<evidence type="ECO:0000313" key="2">
    <source>
        <dbReference type="Proteomes" id="UP000293671"/>
    </source>
</evidence>
<comment type="caution">
    <text evidence="1">The sequence shown here is derived from an EMBL/GenBank/DDBJ whole genome shotgun (WGS) entry which is preliminary data.</text>
</comment>
<dbReference type="Pfam" id="PF10041">
    <property type="entry name" value="DUF2277"/>
    <property type="match status" value="1"/>
</dbReference>
<dbReference type="EMBL" id="SHKP01000008">
    <property type="protein sequence ID" value="RZT93591.1"/>
    <property type="molecule type" value="Genomic_DNA"/>
</dbReference>
<evidence type="ECO:0000313" key="1">
    <source>
        <dbReference type="EMBL" id="RZT93591.1"/>
    </source>
</evidence>
<gene>
    <name evidence="1" type="ORF">EV670_3141</name>
</gene>
<dbReference type="RefSeq" id="WP_130433869.1">
    <property type="nucleotide sequence ID" value="NZ_SHKP01000008.1"/>
</dbReference>
<evidence type="ECO:0008006" key="3">
    <source>
        <dbReference type="Google" id="ProtNLM"/>
    </source>
</evidence>
<name>A0A4Q7VA12_9BURK</name>
<reference evidence="1 2" key="1">
    <citation type="submission" date="2019-02" db="EMBL/GenBank/DDBJ databases">
        <title>Genomic Encyclopedia of Type Strains, Phase IV (KMG-IV): sequencing the most valuable type-strain genomes for metagenomic binning, comparative biology and taxonomic classification.</title>
        <authorList>
            <person name="Goeker M."/>
        </authorList>
    </citation>
    <scope>NUCLEOTIDE SEQUENCE [LARGE SCALE GENOMIC DNA]</scope>
    <source>
        <strain evidence="1 2">DSM 19570</strain>
    </source>
</reference>
<dbReference type="AlphaFoldDB" id="A0A4Q7VA12"/>
<organism evidence="1 2">
    <name type="scientific">Rivibacter subsaxonicus</name>
    <dbReference type="NCBI Taxonomy" id="457575"/>
    <lineage>
        <taxon>Bacteria</taxon>
        <taxon>Pseudomonadati</taxon>
        <taxon>Pseudomonadota</taxon>
        <taxon>Betaproteobacteria</taxon>
        <taxon>Burkholderiales</taxon>
        <taxon>Rivibacter</taxon>
    </lineage>
</organism>
<proteinExistence type="predicted"/>
<sequence length="100" mass="11100">MCRNIKTLFNFEPPATELEIRDAALQFVRKLSGFNLPSRANEAAFERAVEEVAASARVLVRSLVTSSEPRNREVEAARARARSALRFAGPRQEPAGSQRS</sequence>
<keyword evidence="2" id="KW-1185">Reference proteome</keyword>
<dbReference type="InterPro" id="IPR018735">
    <property type="entry name" value="DUF2277"/>
</dbReference>
<dbReference type="OrthoDB" id="2720376at2"/>